<evidence type="ECO:0000256" key="1">
    <source>
        <dbReference type="SAM" id="MobiDB-lite"/>
    </source>
</evidence>
<dbReference type="EMBL" id="JASCZI010121284">
    <property type="protein sequence ID" value="MED6161003.1"/>
    <property type="molecule type" value="Genomic_DNA"/>
</dbReference>
<feature type="region of interest" description="Disordered" evidence="1">
    <location>
        <begin position="108"/>
        <end position="129"/>
    </location>
</feature>
<reference evidence="2 3" key="1">
    <citation type="journal article" date="2023" name="Plants (Basel)">
        <title>Bridging the Gap: Combining Genomics and Transcriptomics Approaches to Understand Stylosanthes scabra, an Orphan Legume from the Brazilian Caatinga.</title>
        <authorList>
            <person name="Ferreira-Neto J.R.C."/>
            <person name="da Silva M.D."/>
            <person name="Binneck E."/>
            <person name="de Melo N.F."/>
            <person name="da Silva R.H."/>
            <person name="de Melo A.L.T.M."/>
            <person name="Pandolfi V."/>
            <person name="Bustamante F.O."/>
            <person name="Brasileiro-Vidal A.C."/>
            <person name="Benko-Iseppon A.M."/>
        </authorList>
    </citation>
    <scope>NUCLEOTIDE SEQUENCE [LARGE SCALE GENOMIC DNA]</scope>
    <source>
        <tissue evidence="2">Leaves</tissue>
    </source>
</reference>
<dbReference type="Proteomes" id="UP001341840">
    <property type="component" value="Unassembled WGS sequence"/>
</dbReference>
<name>A0ABU6ULS6_9FABA</name>
<evidence type="ECO:0000313" key="3">
    <source>
        <dbReference type="Proteomes" id="UP001341840"/>
    </source>
</evidence>
<organism evidence="2 3">
    <name type="scientific">Stylosanthes scabra</name>
    <dbReference type="NCBI Taxonomy" id="79078"/>
    <lineage>
        <taxon>Eukaryota</taxon>
        <taxon>Viridiplantae</taxon>
        <taxon>Streptophyta</taxon>
        <taxon>Embryophyta</taxon>
        <taxon>Tracheophyta</taxon>
        <taxon>Spermatophyta</taxon>
        <taxon>Magnoliopsida</taxon>
        <taxon>eudicotyledons</taxon>
        <taxon>Gunneridae</taxon>
        <taxon>Pentapetalae</taxon>
        <taxon>rosids</taxon>
        <taxon>fabids</taxon>
        <taxon>Fabales</taxon>
        <taxon>Fabaceae</taxon>
        <taxon>Papilionoideae</taxon>
        <taxon>50 kb inversion clade</taxon>
        <taxon>dalbergioids sensu lato</taxon>
        <taxon>Dalbergieae</taxon>
        <taxon>Pterocarpus clade</taxon>
        <taxon>Stylosanthes</taxon>
    </lineage>
</organism>
<comment type="caution">
    <text evidence="2">The sequence shown here is derived from an EMBL/GenBank/DDBJ whole genome shotgun (WGS) entry which is preliminary data.</text>
</comment>
<protein>
    <submittedName>
        <fullName evidence="2">Uncharacterized protein</fullName>
    </submittedName>
</protein>
<evidence type="ECO:0000313" key="2">
    <source>
        <dbReference type="EMBL" id="MED6161003.1"/>
    </source>
</evidence>
<sequence length="190" mass="21112">MKVEDDDDATVLKRREEMKLLMRKSLSDDDGGFRYEENARPSLSCNSTASINRTQRTLHFVQNDFVWRQLHSQLRNCSGQGSGSTPDRIGNLVFVRVVVAHELVAVEEEGGDTRGSSRGAVVGEEEEEGSVEVVGVRESGVVKEEIVGGGARRRAAEERGYVNGRVREERETRGAVREKKGYFGNKNIKG</sequence>
<gene>
    <name evidence="2" type="ORF">PIB30_056653</name>
</gene>
<accession>A0ABU6ULS6</accession>
<proteinExistence type="predicted"/>
<keyword evidence="3" id="KW-1185">Reference proteome</keyword>